<accession>A0A7J7K6T8</accession>
<evidence type="ECO:0000256" key="1">
    <source>
        <dbReference type="SAM" id="Coils"/>
    </source>
</evidence>
<dbReference type="EMBL" id="VXIV02001207">
    <property type="protein sequence ID" value="KAF6033905.1"/>
    <property type="molecule type" value="Genomic_DNA"/>
</dbReference>
<feature type="compositionally biased region" description="Basic and acidic residues" evidence="2">
    <location>
        <begin position="21"/>
        <end position="32"/>
    </location>
</feature>
<organism evidence="3 4">
    <name type="scientific">Bugula neritina</name>
    <name type="common">Brown bryozoan</name>
    <name type="synonym">Sertularia neritina</name>
    <dbReference type="NCBI Taxonomy" id="10212"/>
    <lineage>
        <taxon>Eukaryota</taxon>
        <taxon>Metazoa</taxon>
        <taxon>Spiralia</taxon>
        <taxon>Lophotrochozoa</taxon>
        <taxon>Bryozoa</taxon>
        <taxon>Gymnolaemata</taxon>
        <taxon>Cheilostomatida</taxon>
        <taxon>Flustrina</taxon>
        <taxon>Buguloidea</taxon>
        <taxon>Bugulidae</taxon>
        <taxon>Bugula</taxon>
    </lineage>
</organism>
<proteinExistence type="predicted"/>
<evidence type="ECO:0000313" key="3">
    <source>
        <dbReference type="EMBL" id="KAF6033905.1"/>
    </source>
</evidence>
<feature type="coiled-coil region" evidence="1">
    <location>
        <begin position="92"/>
        <end position="123"/>
    </location>
</feature>
<dbReference type="OrthoDB" id="6159649at2759"/>
<comment type="caution">
    <text evidence="3">The sequence shown here is derived from an EMBL/GenBank/DDBJ whole genome shotgun (WGS) entry which is preliminary data.</text>
</comment>
<name>A0A7J7K6T8_BUGNE</name>
<sequence>MQTQDNSGAPSEDNSDAPSCDEPRSKEKNREVLKKWRKRRQLIDDFIRSNVSVYYTQTLTQQVFNKLKPGFKNLFSKNDVVTKVAEGEPIGIAGMKGNVEQLTQELTKAIAKYEAEIRDEKATKTEVLPNVLDYQLNFLKQTDFFTTLQQKHKLKDVSGDVQQRAVAFTGVPANIEAAQRETLNLLPHLAKSKTPMAEKSIRQELLAAGKLQAVWTVENRTLSVYSVDKPSAAKALKIINEVVWEAQYPQDREFDEAEKKLLISGKWNDKKAELCKTFEPLEIVSFGDKPGLGLAGLAHNKGHVLEEIPFFFDQNVTRTAVFDKFPEKIYFLSKYKTDVFKELEGKHNVKVTTRADGKFVSIEGTRDDNANFGRSLDKHLKNIFHDFHTIDDRARVQHINDDPSS</sequence>
<protein>
    <submittedName>
        <fullName evidence="3">Uncharacterized protein</fullName>
    </submittedName>
</protein>
<feature type="region of interest" description="Disordered" evidence="2">
    <location>
        <begin position="1"/>
        <end position="32"/>
    </location>
</feature>
<reference evidence="3" key="1">
    <citation type="submission" date="2020-06" db="EMBL/GenBank/DDBJ databases">
        <title>Draft genome of Bugula neritina, a colonial animal packing powerful symbionts and potential medicines.</title>
        <authorList>
            <person name="Rayko M."/>
        </authorList>
    </citation>
    <scope>NUCLEOTIDE SEQUENCE [LARGE SCALE GENOMIC DNA]</scope>
    <source>
        <strain evidence="3">Kwan_BN1</strain>
    </source>
</reference>
<keyword evidence="4" id="KW-1185">Reference proteome</keyword>
<gene>
    <name evidence="3" type="ORF">EB796_007785</name>
</gene>
<evidence type="ECO:0000313" key="4">
    <source>
        <dbReference type="Proteomes" id="UP000593567"/>
    </source>
</evidence>
<evidence type="ECO:0000256" key="2">
    <source>
        <dbReference type="SAM" id="MobiDB-lite"/>
    </source>
</evidence>
<dbReference type="Proteomes" id="UP000593567">
    <property type="component" value="Unassembled WGS sequence"/>
</dbReference>
<keyword evidence="1" id="KW-0175">Coiled coil</keyword>
<dbReference type="AlphaFoldDB" id="A0A7J7K6T8"/>